<protein>
    <submittedName>
        <fullName evidence="1">BspA family leucine-rich repeat surface protein</fullName>
    </submittedName>
</protein>
<dbReference type="NCBIfam" id="TIGR02167">
    <property type="entry name" value="Liste_lipo_26"/>
    <property type="match status" value="2"/>
</dbReference>
<dbReference type="InterPro" id="IPR011889">
    <property type="entry name" value="Liste_lipo_26"/>
</dbReference>
<name>A0ABY5TX99_9MOLU</name>
<dbReference type="RefSeq" id="WP_259429811.1">
    <property type="nucleotide sequence ID" value="NZ_CP103424.1"/>
</dbReference>
<reference evidence="1" key="1">
    <citation type="submission" date="2022-08" db="EMBL/GenBank/DDBJ databases">
        <title>Complete genome sequence of Mycoplasma cottewii type strain VIS.</title>
        <authorList>
            <person name="Spergser J."/>
        </authorList>
    </citation>
    <scope>NUCLEOTIDE SEQUENCE</scope>
    <source>
        <strain evidence="1">VIS</strain>
    </source>
</reference>
<keyword evidence="2" id="KW-1185">Reference proteome</keyword>
<evidence type="ECO:0000313" key="1">
    <source>
        <dbReference type="EMBL" id="UWD34621.1"/>
    </source>
</evidence>
<dbReference type="EMBL" id="CP103424">
    <property type="protein sequence ID" value="UWD34621.1"/>
    <property type="molecule type" value="Genomic_DNA"/>
</dbReference>
<dbReference type="InterPro" id="IPR005046">
    <property type="entry name" value="DUF285"/>
</dbReference>
<evidence type="ECO:0000313" key="2">
    <source>
        <dbReference type="Proteomes" id="UP001059819"/>
    </source>
</evidence>
<accession>A0ABY5TX99</accession>
<gene>
    <name evidence="1" type="ORF">NX779_02270</name>
</gene>
<dbReference type="Proteomes" id="UP001059819">
    <property type="component" value="Chromosome"/>
</dbReference>
<organism evidence="1 2">
    <name type="scientific">Mycoplasma cottewii</name>
    <dbReference type="NCBI Taxonomy" id="51364"/>
    <lineage>
        <taxon>Bacteria</taxon>
        <taxon>Bacillati</taxon>
        <taxon>Mycoplasmatota</taxon>
        <taxon>Mollicutes</taxon>
        <taxon>Mycoplasmataceae</taxon>
        <taxon>Mycoplasma</taxon>
    </lineage>
</organism>
<dbReference type="Pfam" id="PF03382">
    <property type="entry name" value="DUF285"/>
    <property type="match status" value="1"/>
</dbReference>
<proteinExistence type="predicted"/>
<sequence length="232" mass="26526">MKKKTWTILLSTLGGLSIAGAVGGVVAYKKMMNKVPFFERELTREHLEYVNKIIRENNLSPDLFKLDSDGGIELKSVFTIQKSEYINDEQGRPIECTKIGYTLTTTKEIRIERMPKTVKKVPSVLPKEISSLSRAFENNINTEIDGIQHWDTSNITNMTDMFNGAKNFNQDISNWDTSKVIRMYAMFQEAKLFNQDLSNWDVSKVKGFAGFNEDAHPEFTGDKLPKFIIKIK</sequence>